<organism evidence="3 4">
    <name type="scientific">Cardamine amara subsp. amara</name>
    <dbReference type="NCBI Taxonomy" id="228776"/>
    <lineage>
        <taxon>Eukaryota</taxon>
        <taxon>Viridiplantae</taxon>
        <taxon>Streptophyta</taxon>
        <taxon>Embryophyta</taxon>
        <taxon>Tracheophyta</taxon>
        <taxon>Spermatophyta</taxon>
        <taxon>Magnoliopsida</taxon>
        <taxon>eudicotyledons</taxon>
        <taxon>Gunneridae</taxon>
        <taxon>Pentapetalae</taxon>
        <taxon>rosids</taxon>
        <taxon>malvids</taxon>
        <taxon>Brassicales</taxon>
        <taxon>Brassicaceae</taxon>
        <taxon>Cardamineae</taxon>
        <taxon>Cardamine</taxon>
    </lineage>
</organism>
<dbReference type="InterPro" id="IPR029058">
    <property type="entry name" value="AB_hydrolase_fold"/>
</dbReference>
<proteinExistence type="inferred from homology"/>
<dbReference type="InterPro" id="IPR001563">
    <property type="entry name" value="Peptidase_S10"/>
</dbReference>
<name>A0ABD0ZQ14_CARAN</name>
<protein>
    <submittedName>
        <fullName evidence="3">Serine carboxypeptidase-like 35</fullName>
    </submittedName>
</protein>
<comment type="similarity">
    <text evidence="1">Belongs to the peptidase S10 family.</text>
</comment>
<dbReference type="SUPFAM" id="SSF53474">
    <property type="entry name" value="alpha/beta-Hydrolases"/>
    <property type="match status" value="1"/>
</dbReference>
<dbReference type="PROSITE" id="PS51257">
    <property type="entry name" value="PROKAR_LIPOPROTEIN"/>
    <property type="match status" value="1"/>
</dbReference>
<sequence>MTKNSLWLLWVLLLLAIACDGKAERKEDDLVTGLPGQPPVNFRHYAGYVNLGPQQKQKALFYWFFEVQQNSSRRPLVLFGSTEDLVAHRLPLELRKN</sequence>
<dbReference type="Pfam" id="PF00450">
    <property type="entry name" value="Peptidase_S10"/>
    <property type="match status" value="1"/>
</dbReference>
<keyword evidence="4" id="KW-1185">Reference proteome</keyword>
<comment type="caution">
    <text evidence="3">The sequence shown here is derived from an EMBL/GenBank/DDBJ whole genome shotgun (WGS) entry which is preliminary data.</text>
</comment>
<evidence type="ECO:0000313" key="3">
    <source>
        <dbReference type="EMBL" id="KAL1196736.1"/>
    </source>
</evidence>
<dbReference type="AlphaFoldDB" id="A0ABD0ZQ14"/>
<reference evidence="3 4" key="1">
    <citation type="submission" date="2024-04" db="EMBL/GenBank/DDBJ databases">
        <title>Genome assembly C_amara_ONT_v2.</title>
        <authorList>
            <person name="Yant L."/>
            <person name="Moore C."/>
            <person name="Slenker M."/>
        </authorList>
    </citation>
    <scope>NUCLEOTIDE SEQUENCE [LARGE SCALE GENOMIC DNA]</scope>
    <source>
        <tissue evidence="3">Leaf</tissue>
    </source>
</reference>
<dbReference type="Gene3D" id="3.40.50.1820">
    <property type="entry name" value="alpha/beta hydrolase"/>
    <property type="match status" value="1"/>
</dbReference>
<accession>A0ABD0ZQ14</accession>
<feature type="signal peptide" evidence="2">
    <location>
        <begin position="1"/>
        <end position="23"/>
    </location>
</feature>
<evidence type="ECO:0000256" key="1">
    <source>
        <dbReference type="ARBA" id="ARBA00009431"/>
    </source>
</evidence>
<keyword evidence="2" id="KW-0732">Signal</keyword>
<gene>
    <name evidence="3" type="ORF">V5N11_024557</name>
</gene>
<evidence type="ECO:0000313" key="4">
    <source>
        <dbReference type="Proteomes" id="UP001558713"/>
    </source>
</evidence>
<dbReference type="Proteomes" id="UP001558713">
    <property type="component" value="Unassembled WGS sequence"/>
</dbReference>
<feature type="chain" id="PRO_5044807958" evidence="2">
    <location>
        <begin position="24"/>
        <end position="97"/>
    </location>
</feature>
<evidence type="ECO:0000256" key="2">
    <source>
        <dbReference type="SAM" id="SignalP"/>
    </source>
</evidence>
<dbReference type="EMBL" id="JBANAX010000696">
    <property type="protein sequence ID" value="KAL1196736.1"/>
    <property type="molecule type" value="Genomic_DNA"/>
</dbReference>